<dbReference type="InterPro" id="IPR034015">
    <property type="entry name" value="M1_LTA4H"/>
</dbReference>
<evidence type="ECO:0000313" key="12">
    <source>
        <dbReference type="EnsemblMetazoa" id="G29723.1:cds"/>
    </source>
</evidence>
<proteinExistence type="inferred from homology"/>
<dbReference type="InterPro" id="IPR027268">
    <property type="entry name" value="Peptidase_M4/M1_CTD_sf"/>
</dbReference>
<evidence type="ECO:0000256" key="4">
    <source>
        <dbReference type="ARBA" id="ARBA00022670"/>
    </source>
</evidence>
<evidence type="ECO:0000256" key="2">
    <source>
        <dbReference type="ARBA" id="ARBA00010136"/>
    </source>
</evidence>
<evidence type="ECO:0000256" key="5">
    <source>
        <dbReference type="ARBA" id="ARBA00022723"/>
    </source>
</evidence>
<dbReference type="Pfam" id="PF17900">
    <property type="entry name" value="Peptidase_M1_N"/>
    <property type="match status" value="1"/>
</dbReference>
<reference evidence="12" key="1">
    <citation type="submission" date="2022-08" db="UniProtKB">
        <authorList>
            <consortium name="EnsemblMetazoa"/>
        </authorList>
    </citation>
    <scope>IDENTIFICATION</scope>
    <source>
        <strain evidence="12">05x7-T-G4-1.051#20</strain>
    </source>
</reference>
<evidence type="ECO:0000259" key="11">
    <source>
        <dbReference type="SMART" id="SM01263"/>
    </source>
</evidence>
<feature type="domain" description="Peptidase M1 leukotriene A4 hydrolase/aminopeptidase C-terminal" evidence="11">
    <location>
        <begin position="467"/>
        <end position="611"/>
    </location>
</feature>
<evidence type="ECO:0000256" key="8">
    <source>
        <dbReference type="ARBA" id="ARBA00023049"/>
    </source>
</evidence>
<dbReference type="InterPro" id="IPR042097">
    <property type="entry name" value="Aminopeptidase_N-like_N_sf"/>
</dbReference>
<dbReference type="SMART" id="SM01263">
    <property type="entry name" value="Leuk-A4-hydro_C"/>
    <property type="match status" value="1"/>
</dbReference>
<dbReference type="Pfam" id="PF01433">
    <property type="entry name" value="Peptidase_M1"/>
    <property type="match status" value="1"/>
</dbReference>
<keyword evidence="13" id="KW-1185">Reference proteome</keyword>
<dbReference type="Gene3D" id="2.60.40.1730">
    <property type="entry name" value="tricorn interacting facor f3 domain"/>
    <property type="match status" value="1"/>
</dbReference>
<dbReference type="FunFam" id="1.10.390.10:FF:000003">
    <property type="entry name" value="Leukotriene A(4) hydrolase"/>
    <property type="match status" value="1"/>
</dbReference>
<keyword evidence="6" id="KW-0378">Hydrolase</keyword>
<dbReference type="InterPro" id="IPR049980">
    <property type="entry name" value="LTA4H_cat"/>
</dbReference>
<keyword evidence="7 10" id="KW-0862">Zinc</keyword>
<dbReference type="InterPro" id="IPR045357">
    <property type="entry name" value="Aminopeptidase_N-like_N"/>
</dbReference>
<evidence type="ECO:0000256" key="6">
    <source>
        <dbReference type="ARBA" id="ARBA00022801"/>
    </source>
</evidence>
<dbReference type="PANTHER" id="PTHR45726:SF3">
    <property type="entry name" value="LEUKOTRIENE A-4 HYDROLASE"/>
    <property type="match status" value="1"/>
</dbReference>
<dbReference type="PANTHER" id="PTHR45726">
    <property type="entry name" value="LEUKOTRIENE A-4 HYDROLASE"/>
    <property type="match status" value="1"/>
</dbReference>
<dbReference type="GO" id="GO:0008270">
    <property type="term" value="F:zinc ion binding"/>
    <property type="evidence" value="ECO:0007669"/>
    <property type="project" value="InterPro"/>
</dbReference>
<feature type="binding site" evidence="10">
    <location>
        <position position="302"/>
    </location>
    <ligand>
        <name>Zn(2+)</name>
        <dbReference type="ChEBI" id="CHEBI:29105"/>
        <note>catalytic</note>
    </ligand>
</feature>
<feature type="binding site" evidence="10">
    <location>
        <position position="321"/>
    </location>
    <ligand>
        <name>Zn(2+)</name>
        <dbReference type="ChEBI" id="CHEBI:29105"/>
        <note>catalytic</note>
    </ligand>
</feature>
<dbReference type="SUPFAM" id="SSF48371">
    <property type="entry name" value="ARM repeat"/>
    <property type="match status" value="1"/>
</dbReference>
<dbReference type="FunFam" id="2.60.40.1730:FF:000004">
    <property type="entry name" value="Leukotriene A(4) hydrolase"/>
    <property type="match status" value="1"/>
</dbReference>
<dbReference type="GO" id="GO:0006508">
    <property type="term" value="P:proteolysis"/>
    <property type="evidence" value="ECO:0007669"/>
    <property type="project" value="UniProtKB-KW"/>
</dbReference>
<dbReference type="SUPFAM" id="SSF63737">
    <property type="entry name" value="Leukotriene A4 hydrolase N-terminal domain"/>
    <property type="match status" value="1"/>
</dbReference>
<dbReference type="AlphaFoldDB" id="A0A8W8LU02"/>
<feature type="binding site" evidence="10">
    <location>
        <position position="298"/>
    </location>
    <ligand>
        <name>Zn(2+)</name>
        <dbReference type="ChEBI" id="CHEBI:29105"/>
        <note>catalytic</note>
    </ligand>
</feature>
<dbReference type="InterPro" id="IPR014782">
    <property type="entry name" value="Peptidase_M1_dom"/>
</dbReference>
<dbReference type="InterPro" id="IPR001930">
    <property type="entry name" value="Peptidase_M1"/>
</dbReference>
<dbReference type="EnsemblMetazoa" id="G29723.1">
    <property type="protein sequence ID" value="G29723.1:cds"/>
    <property type="gene ID" value="G29723"/>
</dbReference>
<dbReference type="Proteomes" id="UP000005408">
    <property type="component" value="Unassembled WGS sequence"/>
</dbReference>
<dbReference type="Gene3D" id="3.30.2010.30">
    <property type="match status" value="1"/>
</dbReference>
<comment type="cofactor">
    <cofactor evidence="10">
        <name>Zn(2+)</name>
        <dbReference type="ChEBI" id="CHEBI:29105"/>
    </cofactor>
    <text evidence="10">Binds 1 zinc ion per subunit.</text>
</comment>
<evidence type="ECO:0000256" key="10">
    <source>
        <dbReference type="PIRSR" id="PIRSR634015-3"/>
    </source>
</evidence>
<dbReference type="SUPFAM" id="SSF55486">
    <property type="entry name" value="Metalloproteases ('zincins'), catalytic domain"/>
    <property type="match status" value="1"/>
</dbReference>
<organism evidence="12 13">
    <name type="scientific">Magallana gigas</name>
    <name type="common">Pacific oyster</name>
    <name type="synonym">Crassostrea gigas</name>
    <dbReference type="NCBI Taxonomy" id="29159"/>
    <lineage>
        <taxon>Eukaryota</taxon>
        <taxon>Metazoa</taxon>
        <taxon>Spiralia</taxon>
        <taxon>Lophotrochozoa</taxon>
        <taxon>Mollusca</taxon>
        <taxon>Bivalvia</taxon>
        <taxon>Autobranchia</taxon>
        <taxon>Pteriomorphia</taxon>
        <taxon>Ostreida</taxon>
        <taxon>Ostreoidea</taxon>
        <taxon>Ostreidae</taxon>
        <taxon>Magallana</taxon>
    </lineage>
</organism>
<accession>A0A8W8LU02</accession>
<dbReference type="FunFam" id="3.30.2010.30:FF:000001">
    <property type="entry name" value="Leukotriene A(4) hydrolase"/>
    <property type="match status" value="1"/>
</dbReference>
<keyword evidence="3" id="KW-0963">Cytoplasm</keyword>
<comment type="subcellular location">
    <subcellularLocation>
        <location evidence="1">Cytoplasm</location>
    </subcellularLocation>
</comment>
<dbReference type="Gene3D" id="1.10.390.10">
    <property type="entry name" value="Neutral Protease Domain 2"/>
    <property type="match status" value="1"/>
</dbReference>
<feature type="active site" description="Proton donor" evidence="9">
    <location>
        <position position="387"/>
    </location>
</feature>
<dbReference type="OrthoDB" id="79562at2759"/>
<feature type="active site" description="Proton acceptor" evidence="9">
    <location>
        <position position="299"/>
    </location>
</feature>
<dbReference type="GO" id="GO:0043171">
    <property type="term" value="P:peptide catabolic process"/>
    <property type="evidence" value="ECO:0007669"/>
    <property type="project" value="TreeGrafter"/>
</dbReference>
<name>A0A8W8LU02_MAGGI</name>
<comment type="similarity">
    <text evidence="2">Belongs to the peptidase M1 family.</text>
</comment>
<dbReference type="GO" id="GO:0008237">
    <property type="term" value="F:metallopeptidase activity"/>
    <property type="evidence" value="ECO:0007669"/>
    <property type="project" value="UniProtKB-KW"/>
</dbReference>
<dbReference type="GO" id="GO:0005829">
    <property type="term" value="C:cytosol"/>
    <property type="evidence" value="ECO:0007669"/>
    <property type="project" value="TreeGrafter"/>
</dbReference>
<dbReference type="Pfam" id="PF09127">
    <property type="entry name" value="Leuk-A4-hydro_C"/>
    <property type="match status" value="1"/>
</dbReference>
<dbReference type="OMA" id="FPGNHHP"/>
<sequence length="614" mass="70398">MTDMNPDDSASFSRPDECRVTSLHLNLDVDFVSRTLCGFVDLAVKRMKDGVHNLILDAQMIPIKKILDVDYGQELKFTLGENSAIFGSKLEVQLPVSASKCSHKIRVHYETSPQCPALQWLRPEQTLGKRHPYLFSQSQAIHARSLFPCQDTPGNKVSYTAKITAPKDITILMSAIRSEPEPHPSDGGKLVYQFEQKFPVCTYLIAIVGGDLVSSIVGPRSKVWTEREMIEEAAYEFSETEKTLQIAESLMGPYIWGQYDVLVLPPIFPFGGMENPCLTYVTPTLIAGDKSLVDILAHEICHSWTGNLVTNKNWEHFWLNEGHTEFIERKVTGRLHNNKTLPQFMAAGKAVELKEIIEEVLKNGPYTRMIPDLKGVDPNDAFCIVPYEKGFTLLFYLETLLGGREVFEKFLRAYVENFKQQSIDSNQWKDFLYSYFHDKTEVLDSVEWEKWFYGQGMPPVMPKYDNSFAVPCKQLCQRWSTSADNDLDQFDSSDLTSMAPLQVVECLGLLVEDPPLSLIKIQKMNELYKLNVTKNSEFKFRWLRLCIKAQWKEAIPKVLEFINEQGRMRLVRTLYRDLYGWEDARPTAIDNFKKHRGEMHHILETMLSTDLKLG</sequence>
<evidence type="ECO:0000256" key="3">
    <source>
        <dbReference type="ARBA" id="ARBA00022490"/>
    </source>
</evidence>
<keyword evidence="4" id="KW-0645">Protease</keyword>
<evidence type="ECO:0000256" key="7">
    <source>
        <dbReference type="ARBA" id="ARBA00022833"/>
    </source>
</evidence>
<dbReference type="GO" id="GO:0004177">
    <property type="term" value="F:aminopeptidase activity"/>
    <property type="evidence" value="ECO:0007669"/>
    <property type="project" value="TreeGrafter"/>
</dbReference>
<evidence type="ECO:0000313" key="13">
    <source>
        <dbReference type="Proteomes" id="UP000005408"/>
    </source>
</evidence>
<dbReference type="GO" id="GO:0004301">
    <property type="term" value="F:epoxide hydrolase activity"/>
    <property type="evidence" value="ECO:0007669"/>
    <property type="project" value="TreeGrafter"/>
</dbReference>
<dbReference type="InterPro" id="IPR016024">
    <property type="entry name" value="ARM-type_fold"/>
</dbReference>
<dbReference type="InterPro" id="IPR015211">
    <property type="entry name" value="Peptidase_M1_C"/>
</dbReference>
<evidence type="ECO:0000256" key="9">
    <source>
        <dbReference type="PIRSR" id="PIRSR634015-1"/>
    </source>
</evidence>
<keyword evidence="5 10" id="KW-0479">Metal-binding</keyword>
<protein>
    <recommendedName>
        <fullName evidence="11">Peptidase M1 leukotriene A4 hydrolase/aminopeptidase C-terminal domain-containing protein</fullName>
    </recommendedName>
</protein>
<keyword evidence="8" id="KW-0482">Metalloprotease</keyword>
<dbReference type="Gene3D" id="1.25.40.320">
    <property type="entry name" value="Peptidase M1, leukotriene A4 hydrolase/aminopeptidase C-terminal domain"/>
    <property type="match status" value="1"/>
</dbReference>
<dbReference type="InterPro" id="IPR038502">
    <property type="entry name" value="M1_LTA-4_hydro/amino_C_sf"/>
</dbReference>
<dbReference type="PRINTS" id="PR00756">
    <property type="entry name" value="ALADIPTASE"/>
</dbReference>
<dbReference type="CDD" id="cd09599">
    <property type="entry name" value="M1_LTA4H"/>
    <property type="match status" value="1"/>
</dbReference>
<evidence type="ECO:0000256" key="1">
    <source>
        <dbReference type="ARBA" id="ARBA00004496"/>
    </source>
</evidence>